<dbReference type="Proteomes" id="UP000886595">
    <property type="component" value="Unassembled WGS sequence"/>
</dbReference>
<evidence type="ECO:0000313" key="3">
    <source>
        <dbReference type="Proteomes" id="UP000886595"/>
    </source>
</evidence>
<organism evidence="2 3">
    <name type="scientific">Brassica carinata</name>
    <name type="common">Ethiopian mustard</name>
    <name type="synonym">Abyssinian cabbage</name>
    <dbReference type="NCBI Taxonomy" id="52824"/>
    <lineage>
        <taxon>Eukaryota</taxon>
        <taxon>Viridiplantae</taxon>
        <taxon>Streptophyta</taxon>
        <taxon>Embryophyta</taxon>
        <taxon>Tracheophyta</taxon>
        <taxon>Spermatophyta</taxon>
        <taxon>Magnoliopsida</taxon>
        <taxon>eudicotyledons</taxon>
        <taxon>Gunneridae</taxon>
        <taxon>Pentapetalae</taxon>
        <taxon>rosids</taxon>
        <taxon>malvids</taxon>
        <taxon>Brassicales</taxon>
        <taxon>Brassicaceae</taxon>
        <taxon>Brassiceae</taxon>
        <taxon>Brassica</taxon>
    </lineage>
</organism>
<keyword evidence="3" id="KW-1185">Reference proteome</keyword>
<evidence type="ECO:0000256" key="1">
    <source>
        <dbReference type="SAM" id="MobiDB-lite"/>
    </source>
</evidence>
<proteinExistence type="predicted"/>
<protein>
    <submittedName>
        <fullName evidence="2">Uncharacterized protein</fullName>
    </submittedName>
</protein>
<sequence length="98" mass="11037">MEVAPSRRVISRLFFSEQSTSFDPPSSSSHPCRESISWLSSSSRLVNIASPRLKPTTFPSPGRALSSKPSVSMEQVPHRLQAQIPEMRRIDQQQWLVS</sequence>
<feature type="region of interest" description="Disordered" evidence="1">
    <location>
        <begin position="52"/>
        <end position="75"/>
    </location>
</feature>
<name>A0A8X8B6K1_BRACI</name>
<dbReference type="AlphaFoldDB" id="A0A8X8B6K1"/>
<accession>A0A8X8B6K1</accession>
<comment type="caution">
    <text evidence="2">The sequence shown here is derived from an EMBL/GenBank/DDBJ whole genome shotgun (WGS) entry which is preliminary data.</text>
</comment>
<evidence type="ECO:0000313" key="2">
    <source>
        <dbReference type="EMBL" id="KAG2323393.1"/>
    </source>
</evidence>
<dbReference type="EMBL" id="JAAMPC010000003">
    <property type="protein sequence ID" value="KAG2323393.1"/>
    <property type="molecule type" value="Genomic_DNA"/>
</dbReference>
<reference evidence="2 3" key="1">
    <citation type="submission" date="2020-02" db="EMBL/GenBank/DDBJ databases">
        <authorList>
            <person name="Ma Q."/>
            <person name="Huang Y."/>
            <person name="Song X."/>
            <person name="Pei D."/>
        </authorList>
    </citation>
    <scope>NUCLEOTIDE SEQUENCE [LARGE SCALE GENOMIC DNA]</scope>
    <source>
        <strain evidence="2">Sxm20200214</strain>
        <tissue evidence="2">Leaf</tissue>
    </source>
</reference>
<gene>
    <name evidence="2" type="ORF">Bca52824_016606</name>
</gene>